<evidence type="ECO:0000256" key="10">
    <source>
        <dbReference type="ARBA" id="ARBA00023136"/>
    </source>
</evidence>
<proteinExistence type="inferred from homology"/>
<dbReference type="Gene3D" id="1.20.1300.10">
    <property type="entry name" value="Fumarate reductase/succinate dehydrogenase, transmembrane subunit"/>
    <property type="match status" value="1"/>
</dbReference>
<dbReference type="PANTHER" id="PTHR10978">
    <property type="entry name" value="SUCCINATE DEHYDROGENASE CYTOCHROME B560 SUBUNIT"/>
    <property type="match status" value="1"/>
</dbReference>
<evidence type="ECO:0000256" key="4">
    <source>
        <dbReference type="ARBA" id="ARBA00020076"/>
    </source>
</evidence>
<evidence type="ECO:0000256" key="1">
    <source>
        <dbReference type="ARBA" id="ARBA00004050"/>
    </source>
</evidence>
<dbReference type="EMBL" id="WHNW01000003">
    <property type="protein sequence ID" value="MPV85940.1"/>
    <property type="molecule type" value="Genomic_DNA"/>
</dbReference>
<keyword evidence="5 12" id="KW-0349">Heme</keyword>
<evidence type="ECO:0000256" key="3">
    <source>
        <dbReference type="ARBA" id="ARBA00007244"/>
    </source>
</evidence>
<evidence type="ECO:0000256" key="8">
    <source>
        <dbReference type="ARBA" id="ARBA00022989"/>
    </source>
</evidence>
<evidence type="ECO:0000256" key="12">
    <source>
        <dbReference type="PIRSR" id="PIRSR000178-1"/>
    </source>
</evidence>
<name>A0A6N7EWL8_9GAMM</name>
<keyword evidence="9 12" id="KW-0408">Iron</keyword>
<organism evidence="14 15">
    <name type="scientific">Ostreibacterium oceani</name>
    <dbReference type="NCBI Taxonomy" id="2654998"/>
    <lineage>
        <taxon>Bacteria</taxon>
        <taxon>Pseudomonadati</taxon>
        <taxon>Pseudomonadota</taxon>
        <taxon>Gammaproteobacteria</taxon>
        <taxon>Cardiobacteriales</taxon>
        <taxon>Ostreibacteriaceae</taxon>
        <taxon>Ostreibacterium</taxon>
    </lineage>
</organism>
<keyword evidence="8 13" id="KW-1133">Transmembrane helix</keyword>
<dbReference type="RefSeq" id="WP_152809681.1">
    <property type="nucleotide sequence ID" value="NZ_WHNW01000003.1"/>
</dbReference>
<feature type="binding site" description="axial binding residue" evidence="12">
    <location>
        <position position="77"/>
    </location>
    <ligand>
        <name>heme</name>
        <dbReference type="ChEBI" id="CHEBI:30413"/>
        <note>ligand shared with second transmembrane subunit</note>
    </ligand>
    <ligandPart>
        <name>Fe</name>
        <dbReference type="ChEBI" id="CHEBI:18248"/>
    </ligandPart>
</feature>
<comment type="subunit">
    <text evidence="11">Part of an enzyme complex containing four subunits: a flavoprotein, an iron-sulfur protein, plus two membrane-anchoring proteins, SdhC and SdhD. The complex can form homotrimers.</text>
</comment>
<dbReference type="InterPro" id="IPR034804">
    <property type="entry name" value="SQR/QFR_C/D"/>
</dbReference>
<protein>
    <recommendedName>
        <fullName evidence="4">Succinate dehydrogenase cytochrome b556 subunit</fullName>
    </recommendedName>
</protein>
<dbReference type="FunCoup" id="A0A6N7EWL8">
    <property type="interactions" value="113"/>
</dbReference>
<dbReference type="PANTHER" id="PTHR10978:SF5">
    <property type="entry name" value="SUCCINATE DEHYDROGENASE CYTOCHROME B560 SUBUNIT, MITOCHONDRIAL"/>
    <property type="match status" value="1"/>
</dbReference>
<keyword evidence="10 13" id="KW-0472">Membrane</keyword>
<dbReference type="GO" id="GO:0006099">
    <property type="term" value="P:tricarboxylic acid cycle"/>
    <property type="evidence" value="ECO:0007669"/>
    <property type="project" value="InterPro"/>
</dbReference>
<gene>
    <name evidence="14" type="primary">sdhC</name>
    <name evidence="14" type="ORF">GCU85_04210</name>
</gene>
<evidence type="ECO:0000256" key="11">
    <source>
        <dbReference type="ARBA" id="ARBA00025912"/>
    </source>
</evidence>
<sequence length="122" mass="13771">MSTDNRPTSPHLQVYRWRITMLSSILHRATGLYMCLGLVVLVLHLATIAMGGSSHFSASGFLMNAFWFVWCLCIYFHLCNGLRYLGWDLGYGFSIKCAEKSALMALVGAVVLTVLTWLFRLF</sequence>
<evidence type="ECO:0000256" key="6">
    <source>
        <dbReference type="ARBA" id="ARBA00022692"/>
    </source>
</evidence>
<dbReference type="InterPro" id="IPR014314">
    <property type="entry name" value="Succ_DH_cytb556"/>
</dbReference>
<comment type="similarity">
    <text evidence="3">Belongs to the cytochrome b560 family.</text>
</comment>
<comment type="cofactor">
    <cofactor evidence="12">
        <name>heme</name>
        <dbReference type="ChEBI" id="CHEBI:30413"/>
    </cofactor>
    <text evidence="12">The heme is bound between the two transmembrane subunits.</text>
</comment>
<feature type="transmembrane region" description="Helical" evidence="13">
    <location>
        <begin position="101"/>
        <end position="119"/>
    </location>
</feature>
<dbReference type="NCBIfam" id="TIGR02970">
    <property type="entry name" value="succ_dehyd_cytB"/>
    <property type="match status" value="1"/>
</dbReference>
<keyword evidence="6 13" id="KW-0812">Transmembrane</keyword>
<evidence type="ECO:0000256" key="2">
    <source>
        <dbReference type="ARBA" id="ARBA00004141"/>
    </source>
</evidence>
<keyword evidence="7 12" id="KW-0479">Metal-binding</keyword>
<dbReference type="GO" id="GO:0009055">
    <property type="term" value="F:electron transfer activity"/>
    <property type="evidence" value="ECO:0007669"/>
    <property type="project" value="InterPro"/>
</dbReference>
<dbReference type="Pfam" id="PF01127">
    <property type="entry name" value="Sdh_cyt"/>
    <property type="match status" value="1"/>
</dbReference>
<dbReference type="InterPro" id="IPR000701">
    <property type="entry name" value="SuccDH_FuR_B_TM-su"/>
</dbReference>
<comment type="caution">
    <text evidence="14">The sequence shown here is derived from an EMBL/GenBank/DDBJ whole genome shotgun (WGS) entry which is preliminary data.</text>
</comment>
<evidence type="ECO:0000313" key="15">
    <source>
        <dbReference type="Proteomes" id="UP000471298"/>
    </source>
</evidence>
<evidence type="ECO:0000256" key="13">
    <source>
        <dbReference type="SAM" id="Phobius"/>
    </source>
</evidence>
<evidence type="ECO:0000256" key="7">
    <source>
        <dbReference type="ARBA" id="ARBA00022723"/>
    </source>
</evidence>
<evidence type="ECO:0000313" key="14">
    <source>
        <dbReference type="EMBL" id="MPV85940.1"/>
    </source>
</evidence>
<accession>A0A6N7EWL8</accession>
<feature type="transmembrane region" description="Helical" evidence="13">
    <location>
        <begin position="25"/>
        <end position="49"/>
    </location>
</feature>
<dbReference type="InParanoid" id="A0A6N7EWL8"/>
<comment type="function">
    <text evidence="1">Membrane-anchoring subunit of succinate dehydrogenase (SDH).</text>
</comment>
<dbReference type="PROSITE" id="PS01000">
    <property type="entry name" value="SDH_CYT_1"/>
    <property type="match status" value="1"/>
</dbReference>
<comment type="subcellular location">
    <subcellularLocation>
        <location evidence="2">Membrane</location>
        <topology evidence="2">Multi-pass membrane protein</topology>
    </subcellularLocation>
</comment>
<keyword evidence="15" id="KW-1185">Reference proteome</keyword>
<dbReference type="GO" id="GO:0016020">
    <property type="term" value="C:membrane"/>
    <property type="evidence" value="ECO:0007669"/>
    <property type="project" value="UniProtKB-SubCell"/>
</dbReference>
<reference evidence="14 15" key="1">
    <citation type="submission" date="2019-10" db="EMBL/GenBank/DDBJ databases">
        <title>Cardiobacteriales fam. a chemoheterotrophic member of the order Cardiobacteriales, and proposal of Cardiobacteriales fam. nov.</title>
        <authorList>
            <person name="Wang C."/>
        </authorList>
    </citation>
    <scope>NUCLEOTIDE SEQUENCE [LARGE SCALE GENOMIC DNA]</scope>
    <source>
        <strain evidence="14 15">ML27</strain>
    </source>
</reference>
<dbReference type="CDD" id="cd03499">
    <property type="entry name" value="SQR_TypeC_SdhC"/>
    <property type="match status" value="1"/>
</dbReference>
<dbReference type="GO" id="GO:0046872">
    <property type="term" value="F:metal ion binding"/>
    <property type="evidence" value="ECO:0007669"/>
    <property type="project" value="UniProtKB-KW"/>
</dbReference>
<feature type="transmembrane region" description="Helical" evidence="13">
    <location>
        <begin position="61"/>
        <end position="80"/>
    </location>
</feature>
<dbReference type="PIRSF" id="PIRSF000178">
    <property type="entry name" value="SDH_cyt_b560"/>
    <property type="match status" value="1"/>
</dbReference>
<dbReference type="AlphaFoldDB" id="A0A6N7EWL8"/>
<evidence type="ECO:0000256" key="5">
    <source>
        <dbReference type="ARBA" id="ARBA00022617"/>
    </source>
</evidence>
<dbReference type="InterPro" id="IPR018495">
    <property type="entry name" value="Succ_DH_cyt_bsu_CS"/>
</dbReference>
<dbReference type="SUPFAM" id="SSF81343">
    <property type="entry name" value="Fumarate reductase respiratory complex transmembrane subunits"/>
    <property type="match status" value="1"/>
</dbReference>
<evidence type="ECO:0000256" key="9">
    <source>
        <dbReference type="ARBA" id="ARBA00023004"/>
    </source>
</evidence>
<dbReference type="Proteomes" id="UP000471298">
    <property type="component" value="Unassembled WGS sequence"/>
</dbReference>